<dbReference type="Proteomes" id="UP001370348">
    <property type="component" value="Chromosome"/>
</dbReference>
<sequence>MSQNMPEFTPDVILSKIKRGERLERADLRGVNLARAPLEGANLRRCDLEGSNLEGAKLSRANLKNASLREAYLVSADLREANLDNADLEGANLEGAILAGANLSRANLEGANLVGADLTGAKFSYAQLDSANLGCADLSGAVLSHADLVEAYLGAAKLLVADLSNANLRSANLEEADFTDARLNDAELVSVNARAAKFIGASLLKVNLSNANLTDSDLEKADARHANLVGATLDGANVNGLKVGGLSGTGKSIKNVRGEWIDVTIPGDGSSRAAAAQMPAILAGETPTLVAPSQLPPQQTGPGPHAVKRYFGRGDTFRNASLEFDDGASVEIQSLFEQCSITLGHGVELVIGKSGILAGCQINGFGKIVVNGHYYERSAPGIVGPREVIVTAGGTLVGAVEQAPDEGTRFAFEPGSKLRMKISKASQGKPGAGQDKAGQASKTGRTG</sequence>
<feature type="region of interest" description="Disordered" evidence="2">
    <location>
        <begin position="421"/>
        <end position="447"/>
    </location>
</feature>
<organism evidence="3 4">
    <name type="scientific">Pendulispora albinea</name>
    <dbReference type="NCBI Taxonomy" id="2741071"/>
    <lineage>
        <taxon>Bacteria</taxon>
        <taxon>Pseudomonadati</taxon>
        <taxon>Myxococcota</taxon>
        <taxon>Myxococcia</taxon>
        <taxon>Myxococcales</taxon>
        <taxon>Sorangiineae</taxon>
        <taxon>Pendulisporaceae</taxon>
        <taxon>Pendulispora</taxon>
    </lineage>
</organism>
<dbReference type="PANTHER" id="PTHR47485:SF1">
    <property type="entry name" value="THYLAKOID LUMENAL 17.4 KDA PROTEIN, CHLOROPLASTIC"/>
    <property type="match status" value="1"/>
</dbReference>
<gene>
    <name evidence="3" type="ORF">LZC94_39060</name>
</gene>
<evidence type="ECO:0000256" key="1">
    <source>
        <dbReference type="ARBA" id="ARBA00022737"/>
    </source>
</evidence>
<name>A0ABZ2LSC8_9BACT</name>
<evidence type="ECO:0000256" key="2">
    <source>
        <dbReference type="SAM" id="MobiDB-lite"/>
    </source>
</evidence>
<evidence type="ECO:0000313" key="3">
    <source>
        <dbReference type="EMBL" id="WXB13822.1"/>
    </source>
</evidence>
<proteinExistence type="predicted"/>
<dbReference type="Gene3D" id="2.160.20.80">
    <property type="entry name" value="E3 ubiquitin-protein ligase SopA"/>
    <property type="match status" value="2"/>
</dbReference>
<dbReference type="EMBL" id="CP089984">
    <property type="protein sequence ID" value="WXB13822.1"/>
    <property type="molecule type" value="Genomic_DNA"/>
</dbReference>
<dbReference type="PANTHER" id="PTHR47485">
    <property type="entry name" value="THYLAKOID LUMENAL 17.4 KDA PROTEIN, CHLOROPLASTIC"/>
    <property type="match status" value="1"/>
</dbReference>
<reference evidence="3 4" key="1">
    <citation type="submission" date="2021-12" db="EMBL/GenBank/DDBJ databases">
        <title>Discovery of the Pendulisporaceae a myxobacterial family with distinct sporulation behavior and unique specialized metabolism.</title>
        <authorList>
            <person name="Garcia R."/>
            <person name="Popoff A."/>
            <person name="Bader C.D."/>
            <person name="Loehr J."/>
            <person name="Walesch S."/>
            <person name="Walt C."/>
            <person name="Boldt J."/>
            <person name="Bunk B."/>
            <person name="Haeckl F.J.F.P.J."/>
            <person name="Gunesch A.P."/>
            <person name="Birkelbach J."/>
            <person name="Nuebel U."/>
            <person name="Pietschmann T."/>
            <person name="Bach T."/>
            <person name="Mueller R."/>
        </authorList>
    </citation>
    <scope>NUCLEOTIDE SEQUENCE [LARGE SCALE GENOMIC DNA]</scope>
    <source>
        <strain evidence="3 4">MSr11954</strain>
    </source>
</reference>
<dbReference type="Pfam" id="PF00805">
    <property type="entry name" value="Pentapeptide"/>
    <property type="match status" value="4"/>
</dbReference>
<dbReference type="SUPFAM" id="SSF141571">
    <property type="entry name" value="Pentapeptide repeat-like"/>
    <property type="match status" value="2"/>
</dbReference>
<keyword evidence="4" id="KW-1185">Reference proteome</keyword>
<dbReference type="RefSeq" id="WP_394823438.1">
    <property type="nucleotide sequence ID" value="NZ_CP089984.1"/>
</dbReference>
<keyword evidence="1" id="KW-0677">Repeat</keyword>
<evidence type="ECO:0000313" key="4">
    <source>
        <dbReference type="Proteomes" id="UP001370348"/>
    </source>
</evidence>
<dbReference type="InterPro" id="IPR001646">
    <property type="entry name" value="5peptide_repeat"/>
</dbReference>
<accession>A0ABZ2LSC8</accession>
<protein>
    <submittedName>
        <fullName evidence="3">Pentapeptide repeat-containing protein</fullName>
    </submittedName>
</protein>